<dbReference type="AlphaFoldDB" id="A0A0D9V8E2"/>
<keyword evidence="1" id="KW-0175">Coiled coil</keyword>
<name>A0A0D9V8E2_9ORYZ</name>
<evidence type="ECO:0000313" key="3">
    <source>
        <dbReference type="Proteomes" id="UP000032180"/>
    </source>
</evidence>
<keyword evidence="3" id="KW-1185">Reference proteome</keyword>
<reference evidence="3" key="2">
    <citation type="submission" date="2013-12" db="EMBL/GenBank/DDBJ databases">
        <authorList>
            <person name="Yu Y."/>
            <person name="Lee S."/>
            <person name="de Baynast K."/>
            <person name="Wissotski M."/>
            <person name="Liu L."/>
            <person name="Talag J."/>
            <person name="Goicoechea J."/>
            <person name="Angelova A."/>
            <person name="Jetty R."/>
            <person name="Kudrna D."/>
            <person name="Golser W."/>
            <person name="Rivera L."/>
            <person name="Zhang J."/>
            <person name="Wing R."/>
        </authorList>
    </citation>
    <scope>NUCLEOTIDE SEQUENCE</scope>
</reference>
<dbReference type="Gramene" id="LPERR01G33400.1">
    <property type="protein sequence ID" value="LPERR01G33400.1"/>
    <property type="gene ID" value="LPERR01G33400"/>
</dbReference>
<evidence type="ECO:0000313" key="2">
    <source>
        <dbReference type="EnsemblPlants" id="LPERR01G33400.1"/>
    </source>
</evidence>
<feature type="coiled-coil region" evidence="1">
    <location>
        <begin position="45"/>
        <end position="79"/>
    </location>
</feature>
<evidence type="ECO:0000256" key="1">
    <source>
        <dbReference type="SAM" id="Coils"/>
    </source>
</evidence>
<dbReference type="Proteomes" id="UP000032180">
    <property type="component" value="Chromosome 1"/>
</dbReference>
<organism evidence="2 3">
    <name type="scientific">Leersia perrieri</name>
    <dbReference type="NCBI Taxonomy" id="77586"/>
    <lineage>
        <taxon>Eukaryota</taxon>
        <taxon>Viridiplantae</taxon>
        <taxon>Streptophyta</taxon>
        <taxon>Embryophyta</taxon>
        <taxon>Tracheophyta</taxon>
        <taxon>Spermatophyta</taxon>
        <taxon>Magnoliopsida</taxon>
        <taxon>Liliopsida</taxon>
        <taxon>Poales</taxon>
        <taxon>Poaceae</taxon>
        <taxon>BOP clade</taxon>
        <taxon>Oryzoideae</taxon>
        <taxon>Oryzeae</taxon>
        <taxon>Oryzinae</taxon>
        <taxon>Leersia</taxon>
    </lineage>
</organism>
<reference evidence="2" key="3">
    <citation type="submission" date="2015-04" db="UniProtKB">
        <authorList>
            <consortium name="EnsemblPlants"/>
        </authorList>
    </citation>
    <scope>IDENTIFICATION</scope>
</reference>
<accession>A0A0D9V8E2</accession>
<dbReference type="HOGENOM" id="CLU_2545898_0_0_1"/>
<dbReference type="EnsemblPlants" id="LPERR01G33400.1">
    <property type="protein sequence ID" value="LPERR01G33400.1"/>
    <property type="gene ID" value="LPERR01G33400"/>
</dbReference>
<sequence length="83" mass="9803">MLVRELVMRVVYLCEVHILKCVVSLYSAQYLAMLARDDKHVSQENENLRSQIALKTKELEHAENERVKLELAMKNKEINYLQK</sequence>
<reference evidence="2 3" key="1">
    <citation type="submission" date="2012-08" db="EMBL/GenBank/DDBJ databases">
        <title>Oryza genome evolution.</title>
        <authorList>
            <person name="Wing R.A."/>
        </authorList>
    </citation>
    <scope>NUCLEOTIDE SEQUENCE</scope>
</reference>
<proteinExistence type="predicted"/>
<protein>
    <submittedName>
        <fullName evidence="2">Uncharacterized protein</fullName>
    </submittedName>
</protein>